<reference evidence="2" key="1">
    <citation type="journal article" date="2022" name="Plant J.">
        <title>Strategies of tolerance reflected in two North American maple genomes.</title>
        <authorList>
            <person name="McEvoy S.L."/>
            <person name="Sezen U.U."/>
            <person name="Trouern-Trend A."/>
            <person name="McMahon S.M."/>
            <person name="Schaberg P.G."/>
            <person name="Yang J."/>
            <person name="Wegrzyn J.L."/>
            <person name="Swenson N.G."/>
        </authorList>
    </citation>
    <scope>NUCLEOTIDE SEQUENCE</scope>
    <source>
        <strain evidence="2">91603</strain>
    </source>
</reference>
<dbReference type="Proteomes" id="UP001064489">
    <property type="component" value="Chromosome 7"/>
</dbReference>
<keyword evidence="1" id="KW-0812">Transmembrane</keyword>
<evidence type="ECO:0000313" key="3">
    <source>
        <dbReference type="Proteomes" id="UP001064489"/>
    </source>
</evidence>
<organism evidence="2 3">
    <name type="scientific">Acer negundo</name>
    <name type="common">Box elder</name>
    <dbReference type="NCBI Taxonomy" id="4023"/>
    <lineage>
        <taxon>Eukaryota</taxon>
        <taxon>Viridiplantae</taxon>
        <taxon>Streptophyta</taxon>
        <taxon>Embryophyta</taxon>
        <taxon>Tracheophyta</taxon>
        <taxon>Spermatophyta</taxon>
        <taxon>Magnoliopsida</taxon>
        <taxon>eudicotyledons</taxon>
        <taxon>Gunneridae</taxon>
        <taxon>Pentapetalae</taxon>
        <taxon>rosids</taxon>
        <taxon>malvids</taxon>
        <taxon>Sapindales</taxon>
        <taxon>Sapindaceae</taxon>
        <taxon>Hippocastanoideae</taxon>
        <taxon>Acereae</taxon>
        <taxon>Acer</taxon>
    </lineage>
</organism>
<dbReference type="AlphaFoldDB" id="A0AAD5ILY5"/>
<gene>
    <name evidence="2" type="ORF">LWI28_009321</name>
</gene>
<protein>
    <submittedName>
        <fullName evidence="2">Uncharacterized protein</fullName>
    </submittedName>
</protein>
<accession>A0AAD5ILY5</accession>
<proteinExistence type="predicted"/>
<reference evidence="2" key="2">
    <citation type="submission" date="2023-02" db="EMBL/GenBank/DDBJ databases">
        <authorList>
            <person name="Swenson N.G."/>
            <person name="Wegrzyn J.L."/>
            <person name="Mcevoy S.L."/>
        </authorList>
    </citation>
    <scope>NUCLEOTIDE SEQUENCE</scope>
    <source>
        <strain evidence="2">91603</strain>
        <tissue evidence="2">Leaf</tissue>
    </source>
</reference>
<keyword evidence="1" id="KW-0472">Membrane</keyword>
<keyword evidence="3" id="KW-1185">Reference proteome</keyword>
<feature type="transmembrane region" description="Helical" evidence="1">
    <location>
        <begin position="87"/>
        <end position="107"/>
    </location>
</feature>
<sequence length="112" mass="12506">MNGNQRELGLEFDYGPWLRALGPPSHCKESGQRFHRGKTSPNQWVGRDNTIWVDNGIGSPWKRHHELGRDNPLNSIRATQALGISKALSNLTILTLLLLWLLLGKIATDVVA</sequence>
<name>A0AAD5ILY5_ACENE</name>
<dbReference type="EMBL" id="JAJSOW010000104">
    <property type="protein sequence ID" value="KAI9169238.1"/>
    <property type="molecule type" value="Genomic_DNA"/>
</dbReference>
<evidence type="ECO:0000313" key="2">
    <source>
        <dbReference type="EMBL" id="KAI9169238.1"/>
    </source>
</evidence>
<keyword evidence="1" id="KW-1133">Transmembrane helix</keyword>
<comment type="caution">
    <text evidence="2">The sequence shown here is derived from an EMBL/GenBank/DDBJ whole genome shotgun (WGS) entry which is preliminary data.</text>
</comment>
<evidence type="ECO:0000256" key="1">
    <source>
        <dbReference type="SAM" id="Phobius"/>
    </source>
</evidence>